<dbReference type="CDD" id="cd06257">
    <property type="entry name" value="DnaJ"/>
    <property type="match status" value="1"/>
</dbReference>
<dbReference type="GO" id="GO:0006450">
    <property type="term" value="P:regulation of translational fidelity"/>
    <property type="evidence" value="ECO:0007669"/>
    <property type="project" value="InterPro"/>
</dbReference>
<dbReference type="Pfam" id="PF23082">
    <property type="entry name" value="Myb_DNA-binding_2"/>
    <property type="match status" value="1"/>
</dbReference>
<protein>
    <submittedName>
        <fullName evidence="5">Asymmetric division protein GlsA</fullName>
    </submittedName>
</protein>
<dbReference type="InterPro" id="IPR001623">
    <property type="entry name" value="DnaJ_domain"/>
</dbReference>
<dbReference type="PRINTS" id="PR00625">
    <property type="entry name" value="JDOMAIN"/>
</dbReference>
<dbReference type="Gene3D" id="1.10.287.110">
    <property type="entry name" value="DnaJ domain"/>
    <property type="match status" value="1"/>
</dbReference>
<feature type="compositionally biased region" description="Low complexity" evidence="1">
    <location>
        <begin position="68"/>
        <end position="85"/>
    </location>
</feature>
<dbReference type="Pfam" id="PF00249">
    <property type="entry name" value="Myb_DNA-binding"/>
    <property type="match status" value="1"/>
</dbReference>
<evidence type="ECO:0000259" key="2">
    <source>
        <dbReference type="PROSITE" id="PS50076"/>
    </source>
</evidence>
<dbReference type="GO" id="GO:0005829">
    <property type="term" value="C:cytosol"/>
    <property type="evidence" value="ECO:0007669"/>
    <property type="project" value="TreeGrafter"/>
</dbReference>
<dbReference type="SUPFAM" id="SSF46565">
    <property type="entry name" value="Chaperone J-domain"/>
    <property type="match status" value="1"/>
</dbReference>
<gene>
    <name evidence="5" type="primary">glsA</name>
    <name evidence="5" type="ORF">VOLCADRAFT_109228</name>
</gene>
<dbReference type="AlphaFoldDB" id="D8U526"/>
<organism evidence="6">
    <name type="scientific">Volvox carteri f. nagariensis</name>
    <dbReference type="NCBI Taxonomy" id="3068"/>
    <lineage>
        <taxon>Eukaryota</taxon>
        <taxon>Viridiplantae</taxon>
        <taxon>Chlorophyta</taxon>
        <taxon>core chlorophytes</taxon>
        <taxon>Chlorophyceae</taxon>
        <taxon>CS clade</taxon>
        <taxon>Chlamydomonadales</taxon>
        <taxon>Volvocaceae</taxon>
        <taxon>Volvox</taxon>
    </lineage>
</organism>
<dbReference type="InParanoid" id="D8U526"/>
<dbReference type="KEGG" id="vcn:VOLCADRAFT_109228"/>
<dbReference type="Pfam" id="PF00226">
    <property type="entry name" value="DnaJ"/>
    <property type="match status" value="1"/>
</dbReference>
<name>D8U526_VOLCA</name>
<dbReference type="FunCoup" id="D8U526">
    <property type="interactions" value="1578"/>
</dbReference>
<dbReference type="EMBL" id="GL378359">
    <property type="protein sequence ID" value="EFJ45073.1"/>
    <property type="molecule type" value="Genomic_DNA"/>
</dbReference>
<dbReference type="SMART" id="SM00271">
    <property type="entry name" value="DnaJ"/>
    <property type="match status" value="1"/>
</dbReference>
<dbReference type="PROSITE" id="PS51293">
    <property type="entry name" value="SANT"/>
    <property type="match status" value="1"/>
</dbReference>
<dbReference type="PROSITE" id="PS50090">
    <property type="entry name" value="MYB_LIKE"/>
    <property type="match status" value="1"/>
</dbReference>
<dbReference type="InterPro" id="IPR017884">
    <property type="entry name" value="SANT_dom"/>
</dbReference>
<sequence length="786" mass="85903">MLLSRHLSLEFVEELRPGTPDGRLVTCSVAGPVPYGAKDPAGYYFHLKALQQAGLWEDPTPTEDADADANGTADAAASAAAAAGADSDKPPPGVDWKGSKARKRKAVKKKDGSDPYSLLGLANERWTASEAQIRAAYRKTCLENHPDKALINVTDEAERERIVEHFKTIQDAYDILSDPAKRREFDSTDEFDDTLPLQCDPKDFLKVFGPAFRRNARWSTVEPVPDVGDDSTPWGDVSKFYDFWYTFKSWREFPHPDEEDVEAAESREHRRWIERNNAKLREKGKKEEGRRLREFVDAAYKHDPRVLRKKEEDRLERERKKAEKEEARRRAQEEEEARKAAEEEARRVAEEEAKRVAEEARKQREAVKAQLKQLRKRLRTVAEGSGGARLVSEDDVEKLITKLEPEALAVLVEALSSCDISEGETAAAAQKGLLTEALRGIDQREEEAARTREAAKREAELAAKVAAREEHRRKMAAMREWSEEELRLLDKACNKFPMGTPKRWEAVAAFVRTRTLDEVLLMVKDRQGASATRMKAQEDWKGAQKKPAEVRAQADTRAEAFTDVEVKLTGEAAIKLMQPAAKSASGATAATATAAASAAPAAKAAASGGSSTGTPAAPASPSSSSARSKAAKTPAATATAAGAPSEGTTEAAAGATTASSAAAAKGVKKAAVADSGAWSEAQELALVAALKQCPKELGAERWDAVAVLVPGKTKAQCFKRFKELREAFRSKKQAAGEIKASGALCVWGFVRKGWEGKGAEAIENICTVFRIHPLCRDSFGQRLGRG</sequence>
<proteinExistence type="predicted"/>
<dbReference type="InterPro" id="IPR036869">
    <property type="entry name" value="J_dom_sf"/>
</dbReference>
<dbReference type="SUPFAM" id="SSF46689">
    <property type="entry name" value="Homeodomain-like"/>
    <property type="match status" value="2"/>
</dbReference>
<feature type="region of interest" description="Disordered" evidence="1">
    <location>
        <begin position="57"/>
        <end position="113"/>
    </location>
</feature>
<evidence type="ECO:0000313" key="5">
    <source>
        <dbReference type="EMBL" id="EFJ45073.1"/>
    </source>
</evidence>
<evidence type="ECO:0000259" key="4">
    <source>
        <dbReference type="PROSITE" id="PS51293"/>
    </source>
</evidence>
<dbReference type="InterPro" id="IPR044634">
    <property type="entry name" value="Zuotin/DnaJC2"/>
</dbReference>
<dbReference type="InterPro" id="IPR054076">
    <property type="entry name" value="ZUO1-like_ZHD"/>
</dbReference>
<evidence type="ECO:0000313" key="6">
    <source>
        <dbReference type="Proteomes" id="UP000001058"/>
    </source>
</evidence>
<feature type="domain" description="Myb-like" evidence="3">
    <location>
        <begin position="676"/>
        <end position="725"/>
    </location>
</feature>
<dbReference type="GO" id="GO:0043022">
    <property type="term" value="F:ribosome binding"/>
    <property type="evidence" value="ECO:0007669"/>
    <property type="project" value="InterPro"/>
</dbReference>
<dbReference type="SMART" id="SM00717">
    <property type="entry name" value="SANT"/>
    <property type="match status" value="2"/>
</dbReference>
<dbReference type="GO" id="GO:0051083">
    <property type="term" value="P:'de novo' cotranslational protein folding"/>
    <property type="evidence" value="ECO:0007669"/>
    <property type="project" value="InterPro"/>
</dbReference>
<accession>D8U526</accession>
<dbReference type="SMR" id="D8U526"/>
<feature type="region of interest" description="Disordered" evidence="1">
    <location>
        <begin position="310"/>
        <end position="338"/>
    </location>
</feature>
<dbReference type="InterPro" id="IPR018253">
    <property type="entry name" value="DnaJ_domain_CS"/>
</dbReference>
<evidence type="ECO:0000259" key="3">
    <source>
        <dbReference type="PROSITE" id="PS50090"/>
    </source>
</evidence>
<dbReference type="OrthoDB" id="1690618at2759"/>
<reference evidence="5 6" key="1">
    <citation type="journal article" date="2010" name="Science">
        <title>Genomic analysis of organismal complexity in the multicellular green alga Volvox carteri.</title>
        <authorList>
            <person name="Prochnik S.E."/>
            <person name="Umen J."/>
            <person name="Nedelcu A.M."/>
            <person name="Hallmann A."/>
            <person name="Miller S.M."/>
            <person name="Nishii I."/>
            <person name="Ferris P."/>
            <person name="Kuo A."/>
            <person name="Mitros T."/>
            <person name="Fritz-Laylin L.K."/>
            <person name="Hellsten U."/>
            <person name="Chapman J."/>
            <person name="Simakov O."/>
            <person name="Rensing S.A."/>
            <person name="Terry A."/>
            <person name="Pangilinan J."/>
            <person name="Kapitonov V."/>
            <person name="Jurka J."/>
            <person name="Salamov A."/>
            <person name="Shapiro H."/>
            <person name="Schmutz J."/>
            <person name="Grimwood J."/>
            <person name="Lindquist E."/>
            <person name="Lucas S."/>
            <person name="Grigoriev I.V."/>
            <person name="Schmitt R."/>
            <person name="Kirk D."/>
            <person name="Rokhsar D.S."/>
        </authorList>
    </citation>
    <scope>NUCLEOTIDE SEQUENCE [LARGE SCALE GENOMIC DNA]</scope>
    <source>
        <strain evidence="6">f. Nagariensis / Eve</strain>
    </source>
</reference>
<feature type="domain" description="J" evidence="2">
    <location>
        <begin position="114"/>
        <end position="189"/>
    </location>
</feature>
<dbReference type="PROSITE" id="PS50076">
    <property type="entry name" value="DNAJ_2"/>
    <property type="match status" value="1"/>
</dbReference>
<feature type="domain" description="SANT" evidence="4">
    <location>
        <begin position="476"/>
        <end position="521"/>
    </location>
</feature>
<dbReference type="CDD" id="cd00167">
    <property type="entry name" value="SANT"/>
    <property type="match status" value="2"/>
</dbReference>
<evidence type="ECO:0000256" key="1">
    <source>
        <dbReference type="SAM" id="MobiDB-lite"/>
    </source>
</evidence>
<dbReference type="GO" id="GO:0030544">
    <property type="term" value="F:Hsp70 protein binding"/>
    <property type="evidence" value="ECO:0007669"/>
    <property type="project" value="InterPro"/>
</dbReference>
<feature type="compositionally biased region" description="Basic residues" evidence="1">
    <location>
        <begin position="99"/>
        <end position="108"/>
    </location>
</feature>
<dbReference type="STRING" id="3068.D8U526"/>
<feature type="region of interest" description="Disordered" evidence="1">
    <location>
        <begin position="605"/>
        <end position="652"/>
    </location>
</feature>
<dbReference type="Gene3D" id="1.10.10.60">
    <property type="entry name" value="Homeodomain-like"/>
    <property type="match status" value="2"/>
</dbReference>
<dbReference type="RefSeq" id="XP_002953749.1">
    <property type="nucleotide sequence ID" value="XM_002953703.1"/>
</dbReference>
<dbReference type="Proteomes" id="UP000001058">
    <property type="component" value="Unassembled WGS sequence"/>
</dbReference>
<dbReference type="PANTHER" id="PTHR43999:SF1">
    <property type="entry name" value="DNAJ HOMOLOG SUBFAMILY C MEMBER 2"/>
    <property type="match status" value="1"/>
</dbReference>
<keyword evidence="6" id="KW-1185">Reference proteome</keyword>
<dbReference type="InterPro" id="IPR009057">
    <property type="entry name" value="Homeodomain-like_sf"/>
</dbReference>
<dbReference type="Pfam" id="PF21884">
    <property type="entry name" value="ZUO1-like_ZHD"/>
    <property type="match status" value="1"/>
</dbReference>
<dbReference type="PROSITE" id="PS00636">
    <property type="entry name" value="DNAJ_1"/>
    <property type="match status" value="1"/>
</dbReference>
<dbReference type="GeneID" id="9616912"/>
<dbReference type="PANTHER" id="PTHR43999">
    <property type="entry name" value="DNAJ HOMOLOG SUBFAMILY C MEMBER 2"/>
    <property type="match status" value="1"/>
</dbReference>
<dbReference type="eggNOG" id="KOG0724">
    <property type="taxonomic scope" value="Eukaryota"/>
</dbReference>
<dbReference type="InterPro" id="IPR001005">
    <property type="entry name" value="SANT/Myb"/>
</dbReference>